<comment type="cofactor">
    <cofactor evidence="1 11 14">
        <name>Mg(2+)</name>
        <dbReference type="ChEBI" id="CHEBI:18420"/>
    </cofactor>
</comment>
<dbReference type="InterPro" id="IPR018274">
    <property type="entry name" value="PEP_util_AS"/>
</dbReference>
<dbReference type="Gene3D" id="3.30.1490.20">
    <property type="entry name" value="ATP-grasp fold, A domain"/>
    <property type="match status" value="1"/>
</dbReference>
<dbReference type="SUPFAM" id="SSF51621">
    <property type="entry name" value="Phosphoenolpyruvate/pyruvate domain"/>
    <property type="match status" value="1"/>
</dbReference>
<feature type="binding site" evidence="14">
    <location>
        <position position="769"/>
    </location>
    <ligand>
        <name>Mg(2+)</name>
        <dbReference type="ChEBI" id="CHEBI:18420"/>
    </ligand>
</feature>
<evidence type="ECO:0000256" key="3">
    <source>
        <dbReference type="ARBA" id="ARBA00011994"/>
    </source>
</evidence>
<dbReference type="InterPro" id="IPR002192">
    <property type="entry name" value="PPDK_AMP/ATP-bd"/>
</dbReference>
<dbReference type="Pfam" id="PF01326">
    <property type="entry name" value="PPDK_N"/>
    <property type="match status" value="2"/>
</dbReference>
<evidence type="ECO:0000256" key="10">
    <source>
        <dbReference type="ARBA" id="ARBA00022842"/>
    </source>
</evidence>
<name>A0A1W1IF89_9LACT</name>
<dbReference type="PANTHER" id="PTHR22931:SF9">
    <property type="entry name" value="PYRUVATE, PHOSPHATE DIKINASE 1, CHLOROPLASTIC"/>
    <property type="match status" value="1"/>
</dbReference>
<dbReference type="InterPro" id="IPR040442">
    <property type="entry name" value="Pyrv_kinase-like_dom_sf"/>
</dbReference>
<evidence type="ECO:0000256" key="11">
    <source>
        <dbReference type="PIRNR" id="PIRNR000853"/>
    </source>
</evidence>
<dbReference type="NCBIfam" id="TIGR01828">
    <property type="entry name" value="pyru_phos_dikin"/>
    <property type="match status" value="1"/>
</dbReference>
<dbReference type="GO" id="GO:0050242">
    <property type="term" value="F:pyruvate, phosphate dikinase activity"/>
    <property type="evidence" value="ECO:0007669"/>
    <property type="project" value="UniProtKB-UniRule"/>
</dbReference>
<dbReference type="AlphaFoldDB" id="A0A1W1IF89"/>
<dbReference type="InterPro" id="IPR036637">
    <property type="entry name" value="Phosphohistidine_dom_sf"/>
</dbReference>
<dbReference type="InterPro" id="IPR000121">
    <property type="entry name" value="PEP_util_C"/>
</dbReference>
<evidence type="ECO:0000259" key="17">
    <source>
        <dbReference type="Pfam" id="PF02896"/>
    </source>
</evidence>
<feature type="binding site" evidence="14">
    <location>
        <position position="745"/>
    </location>
    <ligand>
        <name>Mg(2+)</name>
        <dbReference type="ChEBI" id="CHEBI:18420"/>
    </ligand>
</feature>
<keyword evidence="9" id="KW-0067">ATP-binding</keyword>
<dbReference type="Gene3D" id="1.20.80.30">
    <property type="match status" value="1"/>
</dbReference>
<evidence type="ECO:0000256" key="6">
    <source>
        <dbReference type="ARBA" id="ARBA00022723"/>
    </source>
</evidence>
<dbReference type="Gene3D" id="3.20.20.60">
    <property type="entry name" value="Phosphoenolpyruvate-binding domains"/>
    <property type="match status" value="1"/>
</dbReference>
<evidence type="ECO:0000256" key="1">
    <source>
        <dbReference type="ARBA" id="ARBA00001946"/>
    </source>
</evidence>
<accession>A0A1W1IF89</accession>
<dbReference type="Pfam" id="PF02896">
    <property type="entry name" value="PEP-utilizers_C"/>
    <property type="match status" value="1"/>
</dbReference>
<dbReference type="NCBIfam" id="NF004531">
    <property type="entry name" value="PRK05878.1"/>
    <property type="match status" value="1"/>
</dbReference>
<evidence type="ECO:0000256" key="13">
    <source>
        <dbReference type="PIRSR" id="PIRSR000853-2"/>
    </source>
</evidence>
<evidence type="ECO:0000259" key="15">
    <source>
        <dbReference type="Pfam" id="PF00391"/>
    </source>
</evidence>
<feature type="binding site" evidence="13">
    <location>
        <position position="769"/>
    </location>
    <ligand>
        <name>substrate</name>
    </ligand>
</feature>
<evidence type="ECO:0000256" key="8">
    <source>
        <dbReference type="ARBA" id="ARBA00022777"/>
    </source>
</evidence>
<feature type="active site" description="Tele-phosphohistidine intermediate" evidence="12">
    <location>
        <position position="455"/>
    </location>
</feature>
<dbReference type="Gene3D" id="3.50.30.10">
    <property type="entry name" value="Phosphohistidine domain"/>
    <property type="match status" value="1"/>
</dbReference>
<keyword evidence="19" id="KW-1185">Reference proteome</keyword>
<feature type="binding site" evidence="13">
    <location>
        <position position="767"/>
    </location>
    <ligand>
        <name>substrate</name>
    </ligand>
</feature>
<feature type="binding site" evidence="13">
    <location>
        <position position="766"/>
    </location>
    <ligand>
        <name>substrate</name>
    </ligand>
</feature>
<feature type="domain" description="PEP-utilising enzyme C-terminal" evidence="17">
    <location>
        <begin position="519"/>
        <end position="869"/>
    </location>
</feature>
<comment type="catalytic activity">
    <reaction evidence="11">
        <text>pyruvate + phosphate + ATP = phosphoenolpyruvate + AMP + diphosphate + H(+)</text>
        <dbReference type="Rhea" id="RHEA:10756"/>
        <dbReference type="ChEBI" id="CHEBI:15361"/>
        <dbReference type="ChEBI" id="CHEBI:15378"/>
        <dbReference type="ChEBI" id="CHEBI:30616"/>
        <dbReference type="ChEBI" id="CHEBI:33019"/>
        <dbReference type="ChEBI" id="CHEBI:43474"/>
        <dbReference type="ChEBI" id="CHEBI:58702"/>
        <dbReference type="ChEBI" id="CHEBI:456215"/>
        <dbReference type="EC" id="2.7.9.1"/>
    </reaction>
</comment>
<evidence type="ECO:0000256" key="2">
    <source>
        <dbReference type="ARBA" id="ARBA00007837"/>
    </source>
</evidence>
<dbReference type="GO" id="GO:0016301">
    <property type="term" value="F:kinase activity"/>
    <property type="evidence" value="ECO:0007669"/>
    <property type="project" value="UniProtKB-UniRule"/>
</dbReference>
<dbReference type="SUPFAM" id="SSF52009">
    <property type="entry name" value="Phosphohistidine domain"/>
    <property type="match status" value="1"/>
</dbReference>
<dbReference type="GO" id="GO:0005524">
    <property type="term" value="F:ATP binding"/>
    <property type="evidence" value="ECO:0007669"/>
    <property type="project" value="UniProtKB-UniRule"/>
</dbReference>
<evidence type="ECO:0000256" key="14">
    <source>
        <dbReference type="PIRSR" id="PIRSR000853-3"/>
    </source>
</evidence>
<dbReference type="Gene3D" id="1.10.189.10">
    <property type="entry name" value="Pyruvate Phosphate Dikinase, domain 2"/>
    <property type="match status" value="1"/>
</dbReference>
<dbReference type="SUPFAM" id="SSF56059">
    <property type="entry name" value="Glutathione synthetase ATP-binding domain-like"/>
    <property type="match status" value="1"/>
</dbReference>
<dbReference type="GO" id="GO:0046872">
    <property type="term" value="F:metal ion binding"/>
    <property type="evidence" value="ECO:0007669"/>
    <property type="project" value="UniProtKB-UniRule"/>
</dbReference>
<dbReference type="InterPro" id="IPR008279">
    <property type="entry name" value="PEP-util_enz_mobile_dom"/>
</dbReference>
<sequence>MTKQWVYRFSEGKKEQKMLLGGKGANLAEMTNLGLPIPPGFTITTESCIHYFDEGRTLWPALHQQIDSALVDLENAVGKSFHDPANPLLVSVRSGAAFSMPGMMDTILNLGLNDASVAGLAEQTQNPTFAFDSYRRFIQMFADVVKSVPRIHFEAILDTVKNENGYEFDNQLTLEDLTDLVAQYKAVYQRETGETFPQEPLEQLHQAVQAVFSSWNNERAVLYREIHNISHNLGTAVTVQSMVFGNRGNDSGTGVAFTRNPATGEKKLFGEFLMNAQGEDVVAGIRTPLDIDTLEEVMPAVYNEFKAIAEKLEDHYADMQDIEFTIEKGKLYLLQTRNGKRTAAAAVAVAVDLADEGLITKEEAVMRIETGQLDQLLHPTFDTKALDEAALLATGLGASPGAASGHIFFSTADAEAAQKDGLPVILVRRETSPEDLAGMMSSEGILTARGGMTSHAAVVARGLGKCCVAGCTAAVIDEENKTVVIDDVTLHQGDLLSIDGASGRVYAGTIAKQNPTLGGKFSTFMDWVNEMKVLQVKANADSPTDVKQALSLGAEGVGLCRTEHMFFHKDRIPVVRQMILSRTLDERKKYLAELLGMQRQDFQEMFALLQDRPMTVRLLDPPLHEFLPTADADKVALAEAMGSSLAGLEAHIDSLHEVNPMLGHRGCRLAVTYPEIYRMQARAIIEGAIIAAEETGSTITPEIMIPLVCDADELRYVKAEIVAEIEEVFAEKAVTIPYLIGTMIEIPRAAVTSDEIALEADFFSFGTNDMTQMGFGFSRDDAGKFLQEYEDKGLLKPNPFHSLDVKGIGKLVKLSAKLGRETNPGLVLGVCGEHGGDPESIAFFSSVGLDYVSCSPYRVPIARLASAQVAIKENRAKMPVQKASALLTGSN</sequence>
<feature type="domain" description="Pyruvate phosphate dikinase AMP/ATP-binding" evidence="16">
    <location>
        <begin position="63"/>
        <end position="288"/>
    </location>
</feature>
<organism evidence="18 19">
    <name type="scientific">Trichococcus pasteurii</name>
    <dbReference type="NCBI Taxonomy" id="43064"/>
    <lineage>
        <taxon>Bacteria</taxon>
        <taxon>Bacillati</taxon>
        <taxon>Bacillota</taxon>
        <taxon>Bacilli</taxon>
        <taxon>Lactobacillales</taxon>
        <taxon>Carnobacteriaceae</taxon>
        <taxon>Trichococcus</taxon>
    </lineage>
</organism>
<feature type="active site" description="Proton donor" evidence="12">
    <location>
        <position position="831"/>
    </location>
</feature>
<gene>
    <name evidence="18" type="ORF">TPAS_1368</name>
</gene>
<keyword evidence="10 14" id="KW-0460">Magnesium</keyword>
<reference evidence="19" key="1">
    <citation type="submission" date="2016-04" db="EMBL/GenBank/DDBJ databases">
        <authorList>
            <person name="Strepis N."/>
        </authorList>
    </citation>
    <scope>NUCLEOTIDE SEQUENCE [LARGE SCALE GENOMIC DNA]</scope>
</reference>
<evidence type="ECO:0000256" key="9">
    <source>
        <dbReference type="ARBA" id="ARBA00022840"/>
    </source>
</evidence>
<feature type="binding site" evidence="13">
    <location>
        <position position="561"/>
    </location>
    <ligand>
        <name>substrate</name>
    </ligand>
</feature>
<keyword evidence="18" id="KW-0670">Pyruvate</keyword>
<keyword evidence="6 14" id="KW-0479">Metal-binding</keyword>
<dbReference type="STRING" id="43064.SAMN04488086_10473"/>
<feature type="binding site" evidence="13">
    <location>
        <position position="768"/>
    </location>
    <ligand>
        <name>substrate</name>
    </ligand>
</feature>
<dbReference type="InterPro" id="IPR010121">
    <property type="entry name" value="Pyruvate_phosphate_dikinase"/>
</dbReference>
<dbReference type="InterPro" id="IPR013815">
    <property type="entry name" value="ATP_grasp_subdomain_1"/>
</dbReference>
<proteinExistence type="inferred from homology"/>
<dbReference type="OrthoDB" id="9765468at2"/>
<keyword evidence="7" id="KW-0547">Nucleotide-binding</keyword>
<dbReference type="PANTHER" id="PTHR22931">
    <property type="entry name" value="PHOSPHOENOLPYRUVATE DIKINASE-RELATED"/>
    <property type="match status" value="1"/>
</dbReference>
<dbReference type="EMBL" id="FWEY01000003">
    <property type="protein sequence ID" value="SLM51690.1"/>
    <property type="molecule type" value="Genomic_DNA"/>
</dbReference>
<evidence type="ECO:0000313" key="19">
    <source>
        <dbReference type="Proteomes" id="UP000195985"/>
    </source>
</evidence>
<dbReference type="Pfam" id="PF00391">
    <property type="entry name" value="PEP-utilizers"/>
    <property type="match status" value="1"/>
</dbReference>
<feature type="domain" description="Pyruvate phosphate dikinase AMP/ATP-binding" evidence="16">
    <location>
        <begin position="303"/>
        <end position="350"/>
    </location>
</feature>
<evidence type="ECO:0000256" key="5">
    <source>
        <dbReference type="ARBA" id="ARBA00022679"/>
    </source>
</evidence>
<keyword evidence="8 18" id="KW-0418">Kinase</keyword>
<dbReference type="InterPro" id="IPR015813">
    <property type="entry name" value="Pyrv/PenolPyrv_kinase-like_dom"/>
</dbReference>
<evidence type="ECO:0000256" key="12">
    <source>
        <dbReference type="PIRSR" id="PIRSR000853-1"/>
    </source>
</evidence>
<evidence type="ECO:0000259" key="16">
    <source>
        <dbReference type="Pfam" id="PF01326"/>
    </source>
</evidence>
<evidence type="ECO:0000256" key="4">
    <source>
        <dbReference type="ARBA" id="ARBA00020138"/>
    </source>
</evidence>
<comment type="similarity">
    <text evidence="2 11">Belongs to the PEP-utilizing enzyme family.</text>
</comment>
<dbReference type="RefSeq" id="WP_086942515.1">
    <property type="nucleotide sequence ID" value="NZ_FONM01000004.1"/>
</dbReference>
<feature type="domain" description="PEP-utilising enzyme mobile" evidence="15">
    <location>
        <begin position="423"/>
        <end position="503"/>
    </location>
</feature>
<feature type="binding site" evidence="13">
    <location>
        <position position="617"/>
    </location>
    <ligand>
        <name>substrate</name>
    </ligand>
</feature>
<protein>
    <recommendedName>
        <fullName evidence="4 11">Pyruvate, phosphate dikinase</fullName>
        <ecNumber evidence="3 11">2.7.9.1</ecNumber>
    </recommendedName>
</protein>
<dbReference type="Gene3D" id="3.30.470.20">
    <property type="entry name" value="ATP-grasp fold, B domain"/>
    <property type="match status" value="1"/>
</dbReference>
<keyword evidence="5" id="KW-0808">Transferase</keyword>
<dbReference type="PIRSF" id="PIRSF000853">
    <property type="entry name" value="PPDK"/>
    <property type="match status" value="1"/>
</dbReference>
<evidence type="ECO:0000256" key="7">
    <source>
        <dbReference type="ARBA" id="ARBA00022741"/>
    </source>
</evidence>
<dbReference type="PROSITE" id="PS00370">
    <property type="entry name" value="PEP_ENZYMES_PHOS_SITE"/>
    <property type="match status" value="1"/>
</dbReference>
<feature type="binding site" evidence="13">
    <location>
        <position position="745"/>
    </location>
    <ligand>
        <name>substrate</name>
    </ligand>
</feature>
<dbReference type="EC" id="2.7.9.1" evidence="3 11"/>
<evidence type="ECO:0000313" key="18">
    <source>
        <dbReference type="EMBL" id="SLM51690.1"/>
    </source>
</evidence>
<dbReference type="Proteomes" id="UP000195985">
    <property type="component" value="Unassembled WGS sequence"/>
</dbReference>